<protein>
    <submittedName>
        <fullName evidence="2">Glycosyltransferase family 4 protein</fullName>
    </submittedName>
</protein>
<keyword evidence="3" id="KW-1185">Reference proteome</keyword>
<evidence type="ECO:0000259" key="1">
    <source>
        <dbReference type="Pfam" id="PF00534"/>
    </source>
</evidence>
<reference evidence="2 3" key="1">
    <citation type="submission" date="2017-11" db="EMBL/GenBank/DDBJ databases">
        <title>Isolation and Characterization of Family Methanocellaceae Species from Potential Methane Hydrate Area Offshore Southwestern Taiwan.</title>
        <authorList>
            <person name="Zhang W.-L."/>
            <person name="Chen W.-C."/>
            <person name="Lai M.-C."/>
            <person name="Chen S.-C."/>
        </authorList>
    </citation>
    <scope>NUCLEOTIDE SEQUENCE [LARGE SCALE GENOMIC DNA]</scope>
    <source>
        <strain evidence="2 3">CWC-04</strain>
    </source>
</reference>
<name>A0AAP2W8D7_9EURY</name>
<organism evidence="2 3">
    <name type="scientific">Methanooceanicella nereidis</name>
    <dbReference type="NCBI Taxonomy" id="2052831"/>
    <lineage>
        <taxon>Archaea</taxon>
        <taxon>Methanobacteriati</taxon>
        <taxon>Methanobacteriota</taxon>
        <taxon>Stenosarchaea group</taxon>
        <taxon>Methanomicrobia</taxon>
        <taxon>Methanocellales</taxon>
        <taxon>Methanocellaceae</taxon>
        <taxon>Methanooceanicella</taxon>
    </lineage>
</organism>
<comment type="caution">
    <text evidence="2">The sequence shown here is derived from an EMBL/GenBank/DDBJ whole genome shotgun (WGS) entry which is preliminary data.</text>
</comment>
<dbReference type="InterPro" id="IPR001296">
    <property type="entry name" value="Glyco_trans_1"/>
</dbReference>
<gene>
    <name evidence="2" type="ORF">CUJ83_14010</name>
</gene>
<dbReference type="SUPFAM" id="SSF53756">
    <property type="entry name" value="UDP-Glycosyltransferase/glycogen phosphorylase"/>
    <property type="match status" value="1"/>
</dbReference>
<sequence length="360" mass="40535">MRVAIFHDYFSFIGGGEKVVLTLARHLGADIITTDLNRELISRMGYDDVSIISLGSLAAVPPIKQVQATLKFSTCNFTGKYDFYIFSGNWAHHASRNHRPNLIYCYTPVRVFYDLKDDFLSSQKNPLARMAASVWVKIHTHFNKRSMDRIDTIVSISDNVARRVKKYLGKDSTVIYPPCDTSRFLYAGDDGYWLSVNRLYPEKRLEVQINAFARMPEERLIMIGNSGKGDHSVTYAKRIRESLPPNVTIISDIPEDDLINYYGRCRGFITTSLDEDFGMTAIEAMASGKPVIAVREGGYLETVADGKTGMLIDCKEDDIIKAVKKIASDPASFREACVEQSKKFDVKRFLSGMDSIIGRS</sequence>
<dbReference type="PANTHER" id="PTHR12526">
    <property type="entry name" value="GLYCOSYLTRANSFERASE"/>
    <property type="match status" value="1"/>
</dbReference>
<evidence type="ECO:0000313" key="2">
    <source>
        <dbReference type="EMBL" id="MCD1296114.1"/>
    </source>
</evidence>
<accession>A0AAP2W8D7</accession>
<dbReference type="Pfam" id="PF00534">
    <property type="entry name" value="Glycos_transf_1"/>
    <property type="match status" value="1"/>
</dbReference>
<dbReference type="GO" id="GO:0016757">
    <property type="term" value="F:glycosyltransferase activity"/>
    <property type="evidence" value="ECO:0007669"/>
    <property type="project" value="InterPro"/>
</dbReference>
<proteinExistence type="predicted"/>
<dbReference type="EMBL" id="PGCK01000013">
    <property type="protein sequence ID" value="MCD1296114.1"/>
    <property type="molecule type" value="Genomic_DNA"/>
</dbReference>
<evidence type="ECO:0000313" key="3">
    <source>
        <dbReference type="Proteomes" id="UP001320159"/>
    </source>
</evidence>
<dbReference type="RefSeq" id="WP_230743003.1">
    <property type="nucleotide sequence ID" value="NZ_PGCK01000013.1"/>
</dbReference>
<dbReference type="Proteomes" id="UP001320159">
    <property type="component" value="Unassembled WGS sequence"/>
</dbReference>
<feature type="domain" description="Glycosyl transferase family 1" evidence="1">
    <location>
        <begin position="189"/>
        <end position="343"/>
    </location>
</feature>
<dbReference type="PANTHER" id="PTHR12526:SF584">
    <property type="entry name" value="GLYCOSYLTRANSFERASE"/>
    <property type="match status" value="1"/>
</dbReference>
<dbReference type="Gene3D" id="3.40.50.2000">
    <property type="entry name" value="Glycogen Phosphorylase B"/>
    <property type="match status" value="2"/>
</dbReference>
<dbReference type="AlphaFoldDB" id="A0AAP2W8D7"/>